<dbReference type="AlphaFoldDB" id="A0A1H9IYX0"/>
<keyword evidence="2" id="KW-1185">Reference proteome</keyword>
<name>A0A1H9IYX0_9GAMM</name>
<evidence type="ECO:0000313" key="1">
    <source>
        <dbReference type="EMBL" id="SEQ79804.1"/>
    </source>
</evidence>
<proteinExistence type="predicted"/>
<gene>
    <name evidence="1" type="ORF">SAMN03080615_02771</name>
</gene>
<protein>
    <recommendedName>
        <fullName evidence="3">Alpha/beta hydrolase family protein</fullName>
    </recommendedName>
</protein>
<accession>A0A1H9IYX0</accession>
<reference evidence="2" key="1">
    <citation type="submission" date="2016-10" db="EMBL/GenBank/DDBJ databases">
        <authorList>
            <person name="Varghese N."/>
            <person name="Submissions S."/>
        </authorList>
    </citation>
    <scope>NUCLEOTIDE SEQUENCE [LARGE SCALE GENOMIC DNA]</scope>
    <source>
        <strain evidence="2">DSM 18887</strain>
    </source>
</reference>
<dbReference type="Proteomes" id="UP000198749">
    <property type="component" value="Unassembled WGS sequence"/>
</dbReference>
<dbReference type="Gene3D" id="3.40.50.1820">
    <property type="entry name" value="alpha/beta hydrolase"/>
    <property type="match status" value="1"/>
</dbReference>
<dbReference type="InterPro" id="IPR029058">
    <property type="entry name" value="AB_hydrolase_fold"/>
</dbReference>
<evidence type="ECO:0000313" key="2">
    <source>
        <dbReference type="Proteomes" id="UP000198749"/>
    </source>
</evidence>
<dbReference type="EMBL" id="FOGB01000008">
    <property type="protein sequence ID" value="SEQ79804.1"/>
    <property type="molecule type" value="Genomic_DNA"/>
</dbReference>
<dbReference type="STRING" id="355243.SAMN03080615_02771"/>
<sequence length="115" mass="12864">MLAAIIAQRSPQVTELITLAAPLDTDSWTSSHGYSPLFDSINPAQLPVSQHNLKQLHIIGDKDSEVTSQHQMAYLSRYPEARRISLVGVNHQLEGLSTQDWLKLITRERQTLGCD</sequence>
<organism evidence="1 2">
    <name type="scientific">Amphritea atlantica</name>
    <dbReference type="NCBI Taxonomy" id="355243"/>
    <lineage>
        <taxon>Bacteria</taxon>
        <taxon>Pseudomonadati</taxon>
        <taxon>Pseudomonadota</taxon>
        <taxon>Gammaproteobacteria</taxon>
        <taxon>Oceanospirillales</taxon>
        <taxon>Oceanospirillaceae</taxon>
        <taxon>Amphritea</taxon>
    </lineage>
</organism>
<evidence type="ECO:0008006" key="3">
    <source>
        <dbReference type="Google" id="ProtNLM"/>
    </source>
</evidence>